<reference evidence="1" key="1">
    <citation type="submission" date="2020-10" db="EMBL/GenBank/DDBJ databases">
        <title>Sequencing the genomes of 1000 actinobacteria strains.</title>
        <authorList>
            <person name="Klenk H.-P."/>
        </authorList>
    </citation>
    <scope>NUCLEOTIDE SEQUENCE</scope>
    <source>
        <strain evidence="1">DSM 45354</strain>
    </source>
</reference>
<organism evidence="1 2">
    <name type="scientific">Actinopolymorpha pittospori</name>
    <dbReference type="NCBI Taxonomy" id="648752"/>
    <lineage>
        <taxon>Bacteria</taxon>
        <taxon>Bacillati</taxon>
        <taxon>Actinomycetota</taxon>
        <taxon>Actinomycetes</taxon>
        <taxon>Propionibacteriales</taxon>
        <taxon>Actinopolymorphaceae</taxon>
        <taxon>Actinopolymorpha</taxon>
    </lineage>
</organism>
<dbReference type="RefSeq" id="WP_192754851.1">
    <property type="nucleotide sequence ID" value="NZ_BAABJL010000176.1"/>
</dbReference>
<proteinExistence type="predicted"/>
<gene>
    <name evidence="1" type="ORF">HEB94_008524</name>
</gene>
<protein>
    <submittedName>
        <fullName evidence="1">Uncharacterized protein</fullName>
    </submittedName>
</protein>
<comment type="caution">
    <text evidence="1">The sequence shown here is derived from an EMBL/GenBank/DDBJ whole genome shotgun (WGS) entry which is preliminary data.</text>
</comment>
<sequence length="325" mass="33592">MTTESAGGPDETFRRVADLVAQGEVVRARELADQVAAEYAERAPAEAAKALRLGAGLSRLLGRPREGLDRAERAIRLADGVAGVVAAARLEVAEARLALGEAAAAARAFDALAREPGRTVEERLSLRRRQADALASEGQVDAATEVLRTAAADAVAGGAASEAAGALVQGVALAQGEGRSDLVDVLRSAAGRTAADAGSPGALAELDLLTAARSLARGDLAAARSAARSARGHALEAIQPLAYLAAVLAGSRIADRVGDRVDAYRLLATGYATLADLLGAELSRQTFEPELLALRDRWGAEAFASVKAAHDAARRRARSADRRRD</sequence>
<keyword evidence="2" id="KW-1185">Reference proteome</keyword>
<evidence type="ECO:0000313" key="1">
    <source>
        <dbReference type="EMBL" id="MBE1611676.1"/>
    </source>
</evidence>
<name>A0A927N2Y3_9ACTN</name>
<dbReference type="AlphaFoldDB" id="A0A927N2Y3"/>
<dbReference type="Proteomes" id="UP000638648">
    <property type="component" value="Unassembled WGS sequence"/>
</dbReference>
<dbReference type="EMBL" id="JADBEM010000001">
    <property type="protein sequence ID" value="MBE1611676.1"/>
    <property type="molecule type" value="Genomic_DNA"/>
</dbReference>
<evidence type="ECO:0000313" key="2">
    <source>
        <dbReference type="Proteomes" id="UP000638648"/>
    </source>
</evidence>
<accession>A0A927N2Y3</accession>